<name>A0A0S4X1H2_RALSL</name>
<protein>
    <submittedName>
        <fullName evidence="1">Uncharacterized protein</fullName>
    </submittedName>
</protein>
<organism evidence="1">
    <name type="scientific">Ralstonia solanacearum</name>
    <name type="common">Pseudomonas solanacearum</name>
    <dbReference type="NCBI Taxonomy" id="305"/>
    <lineage>
        <taxon>Bacteria</taxon>
        <taxon>Pseudomonadati</taxon>
        <taxon>Pseudomonadota</taxon>
        <taxon>Betaproteobacteria</taxon>
        <taxon>Burkholderiales</taxon>
        <taxon>Burkholderiaceae</taxon>
        <taxon>Ralstonia</taxon>
        <taxon>Ralstonia solanacearum species complex</taxon>
    </lineage>
</organism>
<reference evidence="1" key="1">
    <citation type="submission" date="2015-10" db="EMBL/GenBank/DDBJ databases">
        <authorList>
            <person name="Gilbert D.G."/>
        </authorList>
    </citation>
    <scope>NUCLEOTIDE SEQUENCE</scope>
    <source>
        <strain evidence="1">Phyl III-seqv23</strain>
    </source>
</reference>
<accession>A0A0S4X1H2</accession>
<gene>
    <name evidence="1" type="ORF">RUN215_v1_1470013</name>
</gene>
<evidence type="ECO:0000313" key="1">
    <source>
        <dbReference type="EMBL" id="CUV57717.1"/>
    </source>
</evidence>
<proteinExistence type="predicted"/>
<dbReference type="EMBL" id="LN899820">
    <property type="protein sequence ID" value="CUV57717.1"/>
    <property type="molecule type" value="Genomic_DNA"/>
</dbReference>
<sequence>MRVDVQRHPGSVHPASSRLCAFYLACSVLPMRWATRSLFCNLVDRRRQNIRARQVPGSWM</sequence>
<dbReference type="AlphaFoldDB" id="A0A0S4X1H2"/>